<dbReference type="InterPro" id="IPR001261">
    <property type="entry name" value="ArgE/DapE_CS"/>
</dbReference>
<dbReference type="AlphaFoldDB" id="A0A934RZS6"/>
<evidence type="ECO:0000256" key="5">
    <source>
        <dbReference type="ARBA" id="ARBA00023285"/>
    </source>
</evidence>
<dbReference type="InterPro" id="IPR011650">
    <property type="entry name" value="Peptidase_M20_dimer"/>
</dbReference>
<dbReference type="RefSeq" id="WP_200357869.1">
    <property type="nucleotide sequence ID" value="NZ_JAENIL010000053.1"/>
</dbReference>
<dbReference type="EMBL" id="JAENIL010000053">
    <property type="protein sequence ID" value="MBK1879656.1"/>
    <property type="molecule type" value="Genomic_DNA"/>
</dbReference>
<dbReference type="Pfam" id="PF01546">
    <property type="entry name" value="Peptidase_M20"/>
    <property type="match status" value="1"/>
</dbReference>
<dbReference type="InterPro" id="IPR050072">
    <property type="entry name" value="Peptidase_M20A"/>
</dbReference>
<dbReference type="PROSITE" id="PS00758">
    <property type="entry name" value="ARGE_DAPE_CPG2_1"/>
    <property type="match status" value="1"/>
</dbReference>
<name>A0A934RZS6_9BACT</name>
<comment type="cofactor">
    <cofactor evidence="1">
        <name>Zn(2+)</name>
        <dbReference type="ChEBI" id="CHEBI:29105"/>
    </cofactor>
</comment>
<dbReference type="GO" id="GO:0008777">
    <property type="term" value="F:acetylornithine deacetylase activity"/>
    <property type="evidence" value="ECO:0007669"/>
    <property type="project" value="TreeGrafter"/>
</dbReference>
<evidence type="ECO:0000256" key="1">
    <source>
        <dbReference type="ARBA" id="ARBA00001947"/>
    </source>
</evidence>
<keyword evidence="5" id="KW-0170">Cobalt</keyword>
<sequence length="379" mass="40940">MSGELEVNELELLRDLVAINSVNPVYGGPGEGGVADYLQERLRAKGIEFQRQAVLPGRENLYARIGPDDAPALLLEAHMDTVGVEGWASGSPFDLSEREGRFYGRGSCDTKASLACFLLTLERFAEAPERLNRALVFAASVDEESEQLGAFELAKLKEELGIAWAITGEPTRSDVISRHKGVGRYLVSTSGKAAHASTPELGENAIYKAARLCGRLEQYGESLHSKAVEEEIDRGTMNVGVIGGGIGFNIVPDRCQLDIDRRLGRRESAELARSELEAICAAEPGAELTVFLERPPLVGERSGEFVEELLGAGDVLGFGLKERQVPYMTNAVAYEGAGIPSVVFGPGDIAQAHKNDEFIERGQMARCLSVLDAFLSGDR</sequence>
<dbReference type="Proteomes" id="UP000617628">
    <property type="component" value="Unassembled WGS sequence"/>
</dbReference>
<evidence type="ECO:0000256" key="3">
    <source>
        <dbReference type="ARBA" id="ARBA00022801"/>
    </source>
</evidence>
<dbReference type="SUPFAM" id="SSF53187">
    <property type="entry name" value="Zn-dependent exopeptidases"/>
    <property type="match status" value="1"/>
</dbReference>
<dbReference type="Gene3D" id="3.30.70.360">
    <property type="match status" value="1"/>
</dbReference>
<evidence type="ECO:0000313" key="7">
    <source>
        <dbReference type="EMBL" id="MBK1879656.1"/>
    </source>
</evidence>
<keyword evidence="4" id="KW-0862">Zinc</keyword>
<dbReference type="GO" id="GO:0006526">
    <property type="term" value="P:L-arginine biosynthetic process"/>
    <property type="evidence" value="ECO:0007669"/>
    <property type="project" value="TreeGrafter"/>
</dbReference>
<dbReference type="SUPFAM" id="SSF55031">
    <property type="entry name" value="Bacterial exopeptidase dimerisation domain"/>
    <property type="match status" value="1"/>
</dbReference>
<gene>
    <name evidence="7" type="ORF">JIN87_22415</name>
</gene>
<comment type="caution">
    <text evidence="7">The sequence shown here is derived from an EMBL/GenBank/DDBJ whole genome shotgun (WGS) entry which is preliminary data.</text>
</comment>
<feature type="domain" description="Peptidase M20 dimerisation" evidence="6">
    <location>
        <begin position="179"/>
        <end position="283"/>
    </location>
</feature>
<organism evidence="7 8">
    <name type="scientific">Pelagicoccus mobilis</name>
    <dbReference type="NCBI Taxonomy" id="415221"/>
    <lineage>
        <taxon>Bacteria</taxon>
        <taxon>Pseudomonadati</taxon>
        <taxon>Verrucomicrobiota</taxon>
        <taxon>Opitutia</taxon>
        <taxon>Puniceicoccales</taxon>
        <taxon>Pelagicoccaceae</taxon>
        <taxon>Pelagicoccus</taxon>
    </lineage>
</organism>
<evidence type="ECO:0000259" key="6">
    <source>
        <dbReference type="Pfam" id="PF07687"/>
    </source>
</evidence>
<dbReference type="PANTHER" id="PTHR43808:SF31">
    <property type="entry name" value="N-ACETYL-L-CITRULLINE DEACETYLASE"/>
    <property type="match status" value="1"/>
</dbReference>
<evidence type="ECO:0000313" key="8">
    <source>
        <dbReference type="Proteomes" id="UP000617628"/>
    </source>
</evidence>
<dbReference type="InterPro" id="IPR002933">
    <property type="entry name" value="Peptidase_M20"/>
</dbReference>
<reference evidence="7" key="1">
    <citation type="submission" date="2021-01" db="EMBL/GenBank/DDBJ databases">
        <title>Modified the classification status of verrucomicrobia.</title>
        <authorList>
            <person name="Feng X."/>
        </authorList>
    </citation>
    <scope>NUCLEOTIDE SEQUENCE</scope>
    <source>
        <strain evidence="7">KCTC 13126</strain>
    </source>
</reference>
<keyword evidence="2" id="KW-0479">Metal-binding</keyword>
<dbReference type="PROSITE" id="PS00759">
    <property type="entry name" value="ARGE_DAPE_CPG2_2"/>
    <property type="match status" value="1"/>
</dbReference>
<dbReference type="InterPro" id="IPR036264">
    <property type="entry name" value="Bact_exopeptidase_dim_dom"/>
</dbReference>
<keyword evidence="8" id="KW-1185">Reference proteome</keyword>
<proteinExistence type="predicted"/>
<dbReference type="Gene3D" id="3.40.630.10">
    <property type="entry name" value="Zn peptidases"/>
    <property type="match status" value="1"/>
</dbReference>
<evidence type="ECO:0000256" key="4">
    <source>
        <dbReference type="ARBA" id="ARBA00022833"/>
    </source>
</evidence>
<dbReference type="GO" id="GO:0046872">
    <property type="term" value="F:metal ion binding"/>
    <property type="evidence" value="ECO:0007669"/>
    <property type="project" value="UniProtKB-KW"/>
</dbReference>
<protein>
    <submittedName>
        <fullName evidence="7">M20/M25/M40 family metallo-hydrolase</fullName>
    </submittedName>
</protein>
<evidence type="ECO:0000256" key="2">
    <source>
        <dbReference type="ARBA" id="ARBA00022723"/>
    </source>
</evidence>
<keyword evidence="3" id="KW-0378">Hydrolase</keyword>
<dbReference type="Pfam" id="PF07687">
    <property type="entry name" value="M20_dimer"/>
    <property type="match status" value="1"/>
</dbReference>
<accession>A0A934RZS6</accession>
<dbReference type="PANTHER" id="PTHR43808">
    <property type="entry name" value="ACETYLORNITHINE DEACETYLASE"/>
    <property type="match status" value="1"/>
</dbReference>